<proteinExistence type="predicted"/>
<sequence length="219" mass="23768">MDVQLGTMKQVMGYLQSRSATHLRDATSSACSSPQVVPKLEVVGFLSHFHATTVVACGLSELASGRSGCDVDARKEKGLMSVTGCWAHSHVCIVQFPVVLPFLTGKAPYICGALLISRKNVKRAMAEEKAGEMLKKYWTPSPLDLVVTKDLGGRPRYPGFSATHQRSSIIDGIKRRDLHGKSKSSKLATKSRCRTITSIIDVTRKTGVVEGVKGYQSCQ</sequence>
<dbReference type="AlphaFoldDB" id="A0AAD7FDT9"/>
<protein>
    <submittedName>
        <fullName evidence="1">Uncharacterized protein</fullName>
    </submittedName>
</protein>
<organism evidence="1 2">
    <name type="scientific">Roridomyces roridus</name>
    <dbReference type="NCBI Taxonomy" id="1738132"/>
    <lineage>
        <taxon>Eukaryota</taxon>
        <taxon>Fungi</taxon>
        <taxon>Dikarya</taxon>
        <taxon>Basidiomycota</taxon>
        <taxon>Agaricomycotina</taxon>
        <taxon>Agaricomycetes</taxon>
        <taxon>Agaricomycetidae</taxon>
        <taxon>Agaricales</taxon>
        <taxon>Marasmiineae</taxon>
        <taxon>Mycenaceae</taxon>
        <taxon>Roridomyces</taxon>
    </lineage>
</organism>
<reference evidence="1" key="1">
    <citation type="submission" date="2023-03" db="EMBL/GenBank/DDBJ databases">
        <title>Massive genome expansion in bonnet fungi (Mycena s.s.) driven by repeated elements and novel gene families across ecological guilds.</title>
        <authorList>
            <consortium name="Lawrence Berkeley National Laboratory"/>
            <person name="Harder C.B."/>
            <person name="Miyauchi S."/>
            <person name="Viragh M."/>
            <person name="Kuo A."/>
            <person name="Thoen E."/>
            <person name="Andreopoulos B."/>
            <person name="Lu D."/>
            <person name="Skrede I."/>
            <person name="Drula E."/>
            <person name="Henrissat B."/>
            <person name="Morin E."/>
            <person name="Kohler A."/>
            <person name="Barry K."/>
            <person name="LaButti K."/>
            <person name="Morin E."/>
            <person name="Salamov A."/>
            <person name="Lipzen A."/>
            <person name="Mereny Z."/>
            <person name="Hegedus B."/>
            <person name="Baldrian P."/>
            <person name="Stursova M."/>
            <person name="Weitz H."/>
            <person name="Taylor A."/>
            <person name="Grigoriev I.V."/>
            <person name="Nagy L.G."/>
            <person name="Martin F."/>
            <person name="Kauserud H."/>
        </authorList>
    </citation>
    <scope>NUCLEOTIDE SEQUENCE</scope>
    <source>
        <strain evidence="1">9284</strain>
    </source>
</reference>
<keyword evidence="2" id="KW-1185">Reference proteome</keyword>
<evidence type="ECO:0000313" key="1">
    <source>
        <dbReference type="EMBL" id="KAJ7618045.1"/>
    </source>
</evidence>
<dbReference type="EMBL" id="JARKIF010000020">
    <property type="protein sequence ID" value="KAJ7618045.1"/>
    <property type="molecule type" value="Genomic_DNA"/>
</dbReference>
<comment type="caution">
    <text evidence="1">The sequence shown here is derived from an EMBL/GenBank/DDBJ whole genome shotgun (WGS) entry which is preliminary data.</text>
</comment>
<dbReference type="Proteomes" id="UP001221142">
    <property type="component" value="Unassembled WGS sequence"/>
</dbReference>
<name>A0AAD7FDT9_9AGAR</name>
<gene>
    <name evidence="1" type="ORF">FB45DRAFT_872475</name>
</gene>
<accession>A0AAD7FDT9</accession>
<evidence type="ECO:0000313" key="2">
    <source>
        <dbReference type="Proteomes" id="UP001221142"/>
    </source>
</evidence>